<dbReference type="AlphaFoldDB" id="A0A2M8AJU3"/>
<keyword evidence="1" id="KW-0472">Membrane</keyword>
<accession>A0A2M8AJU3</accession>
<feature type="transmembrane region" description="Helical" evidence="1">
    <location>
        <begin position="43"/>
        <end position="65"/>
    </location>
</feature>
<organism evidence="2 3">
    <name type="scientific">Candidatus Falkowbacteria bacterium CG_4_9_14_3_um_filter_38_19</name>
    <dbReference type="NCBI Taxonomy" id="1974559"/>
    <lineage>
        <taxon>Bacteria</taxon>
        <taxon>Candidatus Falkowiibacteriota</taxon>
    </lineage>
</organism>
<feature type="transmembrane region" description="Helical" evidence="1">
    <location>
        <begin position="109"/>
        <end position="130"/>
    </location>
</feature>
<dbReference type="Proteomes" id="UP000230611">
    <property type="component" value="Unassembled WGS sequence"/>
</dbReference>
<evidence type="ECO:0000313" key="2">
    <source>
        <dbReference type="EMBL" id="PJB17943.1"/>
    </source>
</evidence>
<evidence type="ECO:0000313" key="3">
    <source>
        <dbReference type="Proteomes" id="UP000230611"/>
    </source>
</evidence>
<keyword evidence="1" id="KW-1133">Transmembrane helix</keyword>
<protein>
    <submittedName>
        <fullName evidence="2">Uncharacterized protein</fullName>
    </submittedName>
</protein>
<reference evidence="3" key="1">
    <citation type="submission" date="2017-09" db="EMBL/GenBank/DDBJ databases">
        <title>Depth-based differentiation of microbial function through sediment-hosted aquifers and enrichment of novel symbionts in the deep terrestrial subsurface.</title>
        <authorList>
            <person name="Probst A.J."/>
            <person name="Ladd B."/>
            <person name="Jarett J.K."/>
            <person name="Geller-Mcgrath D.E."/>
            <person name="Sieber C.M.K."/>
            <person name="Emerson J.B."/>
            <person name="Anantharaman K."/>
            <person name="Thomas B.C."/>
            <person name="Malmstrom R."/>
            <person name="Stieglmeier M."/>
            <person name="Klingl A."/>
            <person name="Woyke T."/>
            <person name="Ryan C.M."/>
            <person name="Banfield J.F."/>
        </authorList>
    </citation>
    <scope>NUCLEOTIDE SEQUENCE [LARGE SCALE GENOMIC DNA]</scope>
</reference>
<feature type="transmembrane region" description="Helical" evidence="1">
    <location>
        <begin position="142"/>
        <end position="162"/>
    </location>
</feature>
<comment type="caution">
    <text evidence="2">The sequence shown here is derived from an EMBL/GenBank/DDBJ whole genome shotgun (WGS) entry which is preliminary data.</text>
</comment>
<gene>
    <name evidence="2" type="ORF">CO116_00420</name>
</gene>
<proteinExistence type="predicted"/>
<evidence type="ECO:0000256" key="1">
    <source>
        <dbReference type="SAM" id="Phobius"/>
    </source>
</evidence>
<feature type="transmembrane region" description="Helical" evidence="1">
    <location>
        <begin position="77"/>
        <end position="97"/>
    </location>
</feature>
<dbReference type="EMBL" id="PFUO01000019">
    <property type="protein sequence ID" value="PJB17943.1"/>
    <property type="molecule type" value="Genomic_DNA"/>
</dbReference>
<sequence length="167" mass="18776">MALLILAFILLILPLGAKAVCPICTVAVCGSVGLSQWLGIDDTITGLWLGGLAVSLIAWTIDWLNKKNLRFLGRKPLIVLIYYAAIIWPLYQFNLASHPYNKLWGFDKLFLGIFVGSIAFLIGALSYKYLKKKNNGRAYFPFQKIIIPISLLILLSFIFYFICDIIN</sequence>
<keyword evidence="1" id="KW-0812">Transmembrane</keyword>
<name>A0A2M8AJU3_9BACT</name>